<evidence type="ECO:0000313" key="4">
    <source>
        <dbReference type="EMBL" id="POB46055.1"/>
    </source>
</evidence>
<gene>
    <name evidence="4" type="ORF">CRN52_15360</name>
    <name evidence="3" type="ORF">FORC53_3105</name>
</gene>
<evidence type="ECO:0000313" key="6">
    <source>
        <dbReference type="Proteomes" id="UP000263418"/>
    </source>
</evidence>
<sequence>MSALKKERVELRVTAEEKRALEEAALLSNTTVSRFIAETVAQRVESVIAEQKRLLVAHEQWESVMSALQNPVEPTELMKEILSSSMEDSWSVKINK</sequence>
<dbReference type="SUPFAM" id="SSF47598">
    <property type="entry name" value="Ribbon-helix-helix"/>
    <property type="match status" value="1"/>
</dbReference>
<evidence type="ECO:0000256" key="2">
    <source>
        <dbReference type="ARBA" id="ARBA00049988"/>
    </source>
</evidence>
<evidence type="ECO:0000256" key="1">
    <source>
        <dbReference type="ARBA" id="ARBA00022649"/>
    </source>
</evidence>
<reference evidence="3 6" key="1">
    <citation type="submission" date="2017-01" db="EMBL/GenBank/DDBJ databases">
        <title>Complete Genome Sequence of Vibrio vulnificus FORC_053.</title>
        <authorList>
            <consortium name="Food-borne Pathogen Omics Research Center"/>
            <person name="Chung H.Y."/>
            <person name="Na E.J."/>
            <person name="Song J.S."/>
            <person name="Kim H."/>
            <person name="Lee J.-H."/>
            <person name="Ryu S."/>
            <person name="Choi S.H."/>
        </authorList>
    </citation>
    <scope>NUCLEOTIDE SEQUENCE [LARGE SCALE GENOMIC DNA]</scope>
    <source>
        <strain evidence="3 6">FORC_053</strain>
    </source>
</reference>
<dbReference type="InterPro" id="IPR010985">
    <property type="entry name" value="Ribbon_hlx_hlx"/>
</dbReference>
<dbReference type="EMBL" id="PDGH01000111">
    <property type="protein sequence ID" value="POB46055.1"/>
    <property type="molecule type" value="Genomic_DNA"/>
</dbReference>
<evidence type="ECO:0000313" key="5">
    <source>
        <dbReference type="Proteomes" id="UP000237466"/>
    </source>
</evidence>
<name>A0A1V8MTG8_VIBVL</name>
<dbReference type="Gene3D" id="1.20.5.780">
    <property type="entry name" value="Single helix bin"/>
    <property type="match status" value="1"/>
</dbReference>
<dbReference type="Pfam" id="PF08681">
    <property type="entry name" value="TacA1"/>
    <property type="match status" value="1"/>
</dbReference>
<protein>
    <submittedName>
        <fullName evidence="4">DUF1778 domain-containing protein</fullName>
    </submittedName>
</protein>
<keyword evidence="1" id="KW-1277">Toxin-antitoxin system</keyword>
<evidence type="ECO:0000313" key="3">
    <source>
        <dbReference type="EMBL" id="AXX61444.1"/>
    </source>
</evidence>
<dbReference type="OMA" id="AAAMTNQ"/>
<proteinExistence type="inferred from homology"/>
<dbReference type="Proteomes" id="UP000237466">
    <property type="component" value="Unassembled WGS sequence"/>
</dbReference>
<comment type="similarity">
    <text evidence="2">Belongs to the TacA antitoxin family.</text>
</comment>
<accession>A0A1V8MTG8</accession>
<organism evidence="4 5">
    <name type="scientific">Vibrio vulnificus</name>
    <dbReference type="NCBI Taxonomy" id="672"/>
    <lineage>
        <taxon>Bacteria</taxon>
        <taxon>Pseudomonadati</taxon>
        <taxon>Pseudomonadota</taxon>
        <taxon>Gammaproteobacteria</taxon>
        <taxon>Vibrionales</taxon>
        <taxon>Vibrionaceae</taxon>
        <taxon>Vibrio</taxon>
    </lineage>
</organism>
<dbReference type="GO" id="GO:0006355">
    <property type="term" value="P:regulation of DNA-templated transcription"/>
    <property type="evidence" value="ECO:0007669"/>
    <property type="project" value="InterPro"/>
</dbReference>
<dbReference type="InterPro" id="IPR014795">
    <property type="entry name" value="TacA_1-like"/>
</dbReference>
<reference evidence="4 5" key="2">
    <citation type="journal article" date="2018" name="Front. Microbiol.">
        <title>Phylogeny of Vibrio vulnificus from the Analysis of the Core-Genome: Implications for Intra-Species Taxonomy.</title>
        <authorList>
            <person name="Roig F.J."/>
            <person name="Gonzalez-Candelas F."/>
            <person name="Sanjuan E."/>
            <person name="Fouz B."/>
            <person name="Feil E.J."/>
            <person name="Llorens C."/>
            <person name="Baker-Austin C."/>
            <person name="Oliver J.D."/>
            <person name="Danin-Poleg Y."/>
            <person name="Gibas C.J."/>
            <person name="Kashi Y."/>
            <person name="Gulig P.A."/>
            <person name="Morrison S.S."/>
            <person name="Amaro C."/>
        </authorList>
    </citation>
    <scope>NUCLEOTIDE SEQUENCE [LARGE SCALE GENOMIC DNA]</scope>
    <source>
        <strain evidence="4 5">CECT4608</strain>
    </source>
</reference>
<dbReference type="RefSeq" id="WP_011082195.1">
    <property type="nucleotide sequence ID" value="NZ_AP026553.1"/>
</dbReference>
<dbReference type="EMBL" id="CP019291">
    <property type="protein sequence ID" value="AXX61444.1"/>
    <property type="molecule type" value="Genomic_DNA"/>
</dbReference>
<dbReference type="Proteomes" id="UP000263418">
    <property type="component" value="Chromosome 2"/>
</dbReference>
<dbReference type="PANTHER" id="PTHR35401">
    <property type="entry name" value="COPG FAMILY HELIX-TURN-HELIX PROTEIN-RELATED-RELATED"/>
    <property type="match status" value="1"/>
</dbReference>
<dbReference type="AlphaFoldDB" id="A0A1V8MTG8"/>